<accession>A0A2W4XFM6</accession>
<reference evidence="1 2" key="2">
    <citation type="submission" date="2018-06" db="EMBL/GenBank/DDBJ databases">
        <title>Metagenomic assembly of (sub)arctic Cyanobacteria and their associated microbiome from non-axenic cultures.</title>
        <authorList>
            <person name="Baurain D."/>
        </authorList>
    </citation>
    <scope>NUCLEOTIDE SEQUENCE [LARGE SCALE GENOMIC DNA]</scope>
    <source>
        <strain evidence="1">ULC027bin1</strain>
    </source>
</reference>
<sequence>MLMVDVEKWDKSAEQLRQLALRAEHPRSRERLMALYEICDGKNASQVGRDTQRNPQTVMEWVHRYNDEGPEAMLYRRSGGHPPLCPQTSSKR</sequence>
<comment type="caution">
    <text evidence="1">The sequence shown here is derived from an EMBL/GenBank/DDBJ whole genome shotgun (WGS) entry which is preliminary data.</text>
</comment>
<proteinExistence type="predicted"/>
<reference evidence="2" key="1">
    <citation type="submission" date="2018-04" db="EMBL/GenBank/DDBJ databases">
        <authorList>
            <person name="Cornet L."/>
        </authorList>
    </citation>
    <scope>NUCLEOTIDE SEQUENCE [LARGE SCALE GENOMIC DNA]</scope>
</reference>
<dbReference type="EMBL" id="QBMP01000109">
    <property type="protein sequence ID" value="PZO54767.1"/>
    <property type="molecule type" value="Genomic_DNA"/>
</dbReference>
<evidence type="ECO:0000313" key="1">
    <source>
        <dbReference type="EMBL" id="PZO54767.1"/>
    </source>
</evidence>
<evidence type="ECO:0008006" key="3">
    <source>
        <dbReference type="Google" id="ProtNLM"/>
    </source>
</evidence>
<gene>
    <name evidence="1" type="ORF">DCF15_11400</name>
</gene>
<evidence type="ECO:0000313" key="2">
    <source>
        <dbReference type="Proteomes" id="UP000249794"/>
    </source>
</evidence>
<protein>
    <recommendedName>
        <fullName evidence="3">Helix-turn-helix domain-containing protein</fullName>
    </recommendedName>
</protein>
<dbReference type="AlphaFoldDB" id="A0A2W4XFM6"/>
<dbReference type="Pfam" id="PF13384">
    <property type="entry name" value="HTH_23"/>
    <property type="match status" value="1"/>
</dbReference>
<organism evidence="1 2">
    <name type="scientific">Phormidesmis priestleyi</name>
    <dbReference type="NCBI Taxonomy" id="268141"/>
    <lineage>
        <taxon>Bacteria</taxon>
        <taxon>Bacillati</taxon>
        <taxon>Cyanobacteriota</taxon>
        <taxon>Cyanophyceae</taxon>
        <taxon>Leptolyngbyales</taxon>
        <taxon>Leptolyngbyaceae</taxon>
        <taxon>Phormidesmis</taxon>
    </lineage>
</organism>
<name>A0A2W4XFM6_9CYAN</name>
<dbReference type="SUPFAM" id="SSF46689">
    <property type="entry name" value="Homeodomain-like"/>
    <property type="match status" value="1"/>
</dbReference>
<dbReference type="Proteomes" id="UP000249794">
    <property type="component" value="Unassembled WGS sequence"/>
</dbReference>
<dbReference type="InterPro" id="IPR009057">
    <property type="entry name" value="Homeodomain-like_sf"/>
</dbReference>